<dbReference type="Proteomes" id="UP000887229">
    <property type="component" value="Unassembled WGS sequence"/>
</dbReference>
<evidence type="ECO:0000313" key="4">
    <source>
        <dbReference type="EMBL" id="KAG9254128.1"/>
    </source>
</evidence>
<feature type="compositionally biased region" description="Low complexity" evidence="2">
    <location>
        <begin position="128"/>
        <end position="137"/>
    </location>
</feature>
<dbReference type="Pfam" id="PF00172">
    <property type="entry name" value="Zn_clus"/>
    <property type="match status" value="1"/>
</dbReference>
<evidence type="ECO:0000259" key="3">
    <source>
        <dbReference type="PROSITE" id="PS50048"/>
    </source>
</evidence>
<protein>
    <recommendedName>
        <fullName evidence="3">Zn(2)-C6 fungal-type domain-containing protein</fullName>
    </recommendedName>
</protein>
<dbReference type="InterPro" id="IPR001138">
    <property type="entry name" value="Zn2Cys6_DnaBD"/>
</dbReference>
<feature type="compositionally biased region" description="Basic residues" evidence="2">
    <location>
        <begin position="313"/>
        <end position="325"/>
    </location>
</feature>
<feature type="compositionally biased region" description="Polar residues" evidence="2">
    <location>
        <begin position="361"/>
        <end position="370"/>
    </location>
</feature>
<dbReference type="GO" id="GO:0000981">
    <property type="term" value="F:DNA-binding transcription factor activity, RNA polymerase II-specific"/>
    <property type="evidence" value="ECO:0007669"/>
    <property type="project" value="InterPro"/>
</dbReference>
<dbReference type="CDD" id="cd00067">
    <property type="entry name" value="GAL4"/>
    <property type="match status" value="1"/>
</dbReference>
<feature type="compositionally biased region" description="Low complexity" evidence="2">
    <location>
        <begin position="162"/>
        <end position="183"/>
    </location>
</feature>
<proteinExistence type="predicted"/>
<feature type="compositionally biased region" description="Pro residues" evidence="2">
    <location>
        <begin position="267"/>
        <end position="284"/>
    </location>
</feature>
<dbReference type="OrthoDB" id="5401558at2759"/>
<dbReference type="SMART" id="SM00066">
    <property type="entry name" value="GAL4"/>
    <property type="match status" value="1"/>
</dbReference>
<feature type="compositionally biased region" description="Low complexity" evidence="2">
    <location>
        <begin position="342"/>
        <end position="351"/>
    </location>
</feature>
<feature type="compositionally biased region" description="Pro residues" evidence="2">
    <location>
        <begin position="86"/>
        <end position="108"/>
    </location>
</feature>
<comment type="caution">
    <text evidence="4">The sequence shown here is derived from an EMBL/GenBank/DDBJ whole genome shotgun (WGS) entry which is preliminary data.</text>
</comment>
<dbReference type="EMBL" id="MU251255">
    <property type="protein sequence ID" value="KAG9254128.1"/>
    <property type="molecule type" value="Genomic_DNA"/>
</dbReference>
<keyword evidence="5" id="KW-1185">Reference proteome</keyword>
<dbReference type="AlphaFoldDB" id="A0A9P8CP31"/>
<dbReference type="GO" id="GO:0008270">
    <property type="term" value="F:zinc ion binding"/>
    <property type="evidence" value="ECO:0007669"/>
    <property type="project" value="InterPro"/>
</dbReference>
<dbReference type="PROSITE" id="PS00463">
    <property type="entry name" value="ZN2_CY6_FUNGAL_1"/>
    <property type="match status" value="1"/>
</dbReference>
<feature type="compositionally biased region" description="Polar residues" evidence="2">
    <location>
        <begin position="506"/>
        <end position="515"/>
    </location>
</feature>
<feature type="compositionally biased region" description="Pro residues" evidence="2">
    <location>
        <begin position="152"/>
        <end position="161"/>
    </location>
</feature>
<feature type="region of interest" description="Disordered" evidence="2">
    <location>
        <begin position="240"/>
        <end position="539"/>
    </location>
</feature>
<evidence type="ECO:0000256" key="1">
    <source>
        <dbReference type="ARBA" id="ARBA00023242"/>
    </source>
</evidence>
<feature type="compositionally biased region" description="Polar residues" evidence="2">
    <location>
        <begin position="442"/>
        <end position="469"/>
    </location>
</feature>
<feature type="compositionally biased region" description="Pro residues" evidence="2">
    <location>
        <begin position="326"/>
        <end position="336"/>
    </location>
</feature>
<dbReference type="PROSITE" id="PS50048">
    <property type="entry name" value="ZN2_CY6_FUNGAL_2"/>
    <property type="match status" value="1"/>
</dbReference>
<dbReference type="SUPFAM" id="SSF57701">
    <property type="entry name" value="Zn2/Cys6 DNA-binding domain"/>
    <property type="match status" value="1"/>
</dbReference>
<feature type="compositionally biased region" description="Basic and acidic residues" evidence="2">
    <location>
        <begin position="1"/>
        <end position="19"/>
    </location>
</feature>
<keyword evidence="1" id="KW-0539">Nucleus</keyword>
<organism evidence="4 5">
    <name type="scientific">Emericellopsis atlantica</name>
    <dbReference type="NCBI Taxonomy" id="2614577"/>
    <lineage>
        <taxon>Eukaryota</taxon>
        <taxon>Fungi</taxon>
        <taxon>Dikarya</taxon>
        <taxon>Ascomycota</taxon>
        <taxon>Pezizomycotina</taxon>
        <taxon>Sordariomycetes</taxon>
        <taxon>Hypocreomycetidae</taxon>
        <taxon>Hypocreales</taxon>
        <taxon>Bionectriaceae</taxon>
        <taxon>Emericellopsis</taxon>
    </lineage>
</organism>
<accession>A0A9P8CP31</accession>
<reference evidence="4" key="1">
    <citation type="journal article" date="2021" name="IMA Fungus">
        <title>Genomic characterization of three marine fungi, including Emericellopsis atlantica sp. nov. with signatures of a generalist lifestyle and marine biomass degradation.</title>
        <authorList>
            <person name="Hagestad O.C."/>
            <person name="Hou L."/>
            <person name="Andersen J.H."/>
            <person name="Hansen E.H."/>
            <person name="Altermark B."/>
            <person name="Li C."/>
            <person name="Kuhnert E."/>
            <person name="Cox R.J."/>
            <person name="Crous P.W."/>
            <person name="Spatafora J.W."/>
            <person name="Lail K."/>
            <person name="Amirebrahimi M."/>
            <person name="Lipzen A."/>
            <person name="Pangilinan J."/>
            <person name="Andreopoulos W."/>
            <person name="Hayes R.D."/>
            <person name="Ng V."/>
            <person name="Grigoriev I.V."/>
            <person name="Jackson S.A."/>
            <person name="Sutton T.D.S."/>
            <person name="Dobson A.D.W."/>
            <person name="Rama T."/>
        </authorList>
    </citation>
    <scope>NUCLEOTIDE SEQUENCE</scope>
    <source>
        <strain evidence="4">TS7</strain>
    </source>
</reference>
<gene>
    <name evidence="4" type="ORF">F5Z01DRAFT_118278</name>
</gene>
<name>A0A9P8CP31_9HYPO</name>
<sequence>MADDRHRNDYPQHRPEDHYPSQSQYPPPPDAVQRTADDQARPGMAAPSVSLPSMHDPRAPGYGPPPGSHGYPSDHRYASPSTTNGYPPPPPPPGQQPPGSYLPPPQQHPDPRAGQGYRAPEPYPPGRQQPGPYGQEPQYRHPDPYYYQQQPPGAPGPPPPAYYHQGPYPQEYGPPQGGPQMPQAAPRQRTSIACKYCRKRKIRCSGYHNGGKCQNCARMNQECVFQPVSSTSGAAFIPVSAVPGGVPPGTPLYGAYGQPLAPQQGLPYPPQGGPPGQQQPPPPQHGQHPQGQHQQQPPPPHGGYYAQQPPPHHQQHPHPHPHPYPHQHPPQYPPPPHHGEAPAHAPGQAPGVGPGRHAQSPAESSYSWTSKPEDSSQSGRRRRRSEEDTDAYRPPPPRVGATEDEPRRRSPAEFSSKSSPGGLPMRSFSTHSPRNPVLPQVKTESQPGTYSDRSPGQAAMTQSGGSTPARQAPGPSVTPTNQPAQLQGQSGQQGQGQGQQGGQQGTSVMSLSNLVDKNDIDRGMMDRLNRPRNPGAPAK</sequence>
<dbReference type="GeneID" id="70288363"/>
<feature type="domain" description="Zn(2)-C6 fungal-type" evidence="3">
    <location>
        <begin position="193"/>
        <end position="225"/>
    </location>
</feature>
<feature type="compositionally biased region" description="Basic and acidic residues" evidence="2">
    <location>
        <begin position="516"/>
        <end position="529"/>
    </location>
</feature>
<feature type="compositionally biased region" description="Low complexity" evidence="2">
    <location>
        <begin position="285"/>
        <end position="295"/>
    </location>
</feature>
<dbReference type="RefSeq" id="XP_046118052.1">
    <property type="nucleotide sequence ID" value="XM_046257460.1"/>
</dbReference>
<evidence type="ECO:0000256" key="2">
    <source>
        <dbReference type="SAM" id="MobiDB-lite"/>
    </source>
</evidence>
<evidence type="ECO:0000313" key="5">
    <source>
        <dbReference type="Proteomes" id="UP000887229"/>
    </source>
</evidence>
<feature type="compositionally biased region" description="Gly residues" evidence="2">
    <location>
        <begin position="491"/>
        <end position="504"/>
    </location>
</feature>
<dbReference type="InterPro" id="IPR036864">
    <property type="entry name" value="Zn2-C6_fun-type_DNA-bd_sf"/>
</dbReference>
<feature type="compositionally biased region" description="Low complexity" evidence="2">
    <location>
        <begin position="256"/>
        <end position="266"/>
    </location>
</feature>
<feature type="region of interest" description="Disordered" evidence="2">
    <location>
        <begin position="1"/>
        <end position="186"/>
    </location>
</feature>
<dbReference type="Gene3D" id="4.10.240.10">
    <property type="entry name" value="Zn(2)-C6 fungal-type DNA-binding domain"/>
    <property type="match status" value="1"/>
</dbReference>